<dbReference type="SUPFAM" id="SSF47226">
    <property type="entry name" value="Histidine-containing phosphotransfer domain, HPT domain"/>
    <property type="match status" value="1"/>
</dbReference>
<reference evidence="3" key="2">
    <citation type="submission" date="2023-01" db="EMBL/GenBank/DDBJ databases">
        <title>Draft genome sequence of Sulfitobacter pacificus strain NBRC 109915.</title>
        <authorList>
            <person name="Sun Q."/>
            <person name="Mori K."/>
        </authorList>
    </citation>
    <scope>NUCLEOTIDE SEQUENCE</scope>
    <source>
        <strain evidence="3">NBRC 109915</strain>
    </source>
</reference>
<dbReference type="EMBL" id="BSNL01000025">
    <property type="protein sequence ID" value="GLQ29486.1"/>
    <property type="molecule type" value="Genomic_DNA"/>
</dbReference>
<dbReference type="Gene3D" id="1.20.120.160">
    <property type="entry name" value="HPT domain"/>
    <property type="match status" value="1"/>
</dbReference>
<protein>
    <recommendedName>
        <fullName evidence="2">HPt domain-containing protein</fullName>
    </recommendedName>
</protein>
<dbReference type="Pfam" id="PF01627">
    <property type="entry name" value="Hpt"/>
    <property type="match status" value="1"/>
</dbReference>
<dbReference type="InterPro" id="IPR036641">
    <property type="entry name" value="HPT_dom_sf"/>
</dbReference>
<reference evidence="3" key="1">
    <citation type="journal article" date="2014" name="Int. J. Syst. Evol. Microbiol.">
        <title>Complete genome of a new Firmicutes species belonging to the dominant human colonic microbiota ('Ruminococcus bicirculans') reveals two chromosomes and a selective capacity to utilize plant glucans.</title>
        <authorList>
            <consortium name="NISC Comparative Sequencing Program"/>
            <person name="Wegmann U."/>
            <person name="Louis P."/>
            <person name="Goesmann A."/>
            <person name="Henrissat B."/>
            <person name="Duncan S.H."/>
            <person name="Flint H.J."/>
        </authorList>
    </citation>
    <scope>NUCLEOTIDE SEQUENCE</scope>
    <source>
        <strain evidence="3">NBRC 109915</strain>
    </source>
</reference>
<evidence type="ECO:0000259" key="2">
    <source>
        <dbReference type="Pfam" id="PF01627"/>
    </source>
</evidence>
<sequence>MKDMVDSLPGIERIKQRFLSLLQERQTTIAHHVLTAWDSTDPTEAAGELEAAQGILHQIAGSAGSLGFHDLGQTARDSENAIIAYLRDPSAKLIDVMSLIDSFVAKGQTLIAEH</sequence>
<evidence type="ECO:0000313" key="4">
    <source>
        <dbReference type="Proteomes" id="UP001161388"/>
    </source>
</evidence>
<accession>A0ABQ5VR88</accession>
<evidence type="ECO:0000256" key="1">
    <source>
        <dbReference type="ARBA" id="ARBA00023012"/>
    </source>
</evidence>
<organism evidence="3 4">
    <name type="scientific">Sulfitobacter pacificus</name>
    <dbReference type="NCBI Taxonomy" id="1499314"/>
    <lineage>
        <taxon>Bacteria</taxon>
        <taxon>Pseudomonadati</taxon>
        <taxon>Pseudomonadota</taxon>
        <taxon>Alphaproteobacteria</taxon>
        <taxon>Rhodobacterales</taxon>
        <taxon>Roseobacteraceae</taxon>
        <taxon>Sulfitobacter</taxon>
    </lineage>
</organism>
<keyword evidence="4" id="KW-1185">Reference proteome</keyword>
<evidence type="ECO:0000313" key="3">
    <source>
        <dbReference type="EMBL" id="GLQ29486.1"/>
    </source>
</evidence>
<dbReference type="InterPro" id="IPR008207">
    <property type="entry name" value="Sig_transdc_His_kin_Hpt_dom"/>
</dbReference>
<comment type="caution">
    <text evidence="3">The sequence shown here is derived from an EMBL/GenBank/DDBJ whole genome shotgun (WGS) entry which is preliminary data.</text>
</comment>
<proteinExistence type="predicted"/>
<keyword evidence="1" id="KW-0902">Two-component regulatory system</keyword>
<dbReference type="RefSeq" id="WP_284376937.1">
    <property type="nucleotide sequence ID" value="NZ_BAABWP010000008.1"/>
</dbReference>
<feature type="domain" description="HPt" evidence="2">
    <location>
        <begin position="14"/>
        <end position="95"/>
    </location>
</feature>
<name>A0ABQ5VR88_9RHOB</name>
<dbReference type="Proteomes" id="UP001161388">
    <property type="component" value="Unassembled WGS sequence"/>
</dbReference>
<gene>
    <name evidence="3" type="ORF">GCM10007927_42900</name>
</gene>